<name>Q5NY85_AROAE</name>
<protein>
    <submittedName>
        <fullName evidence="4">Transcriptional regulator, TetR family</fullName>
    </submittedName>
</protein>
<keyword evidence="5" id="KW-1185">Reference proteome</keyword>
<dbReference type="EMBL" id="CR555306">
    <property type="protein sequence ID" value="CAI09979.1"/>
    <property type="molecule type" value="Genomic_DNA"/>
</dbReference>
<feature type="DNA-binding region" description="H-T-H motif" evidence="2">
    <location>
        <begin position="103"/>
        <end position="122"/>
    </location>
</feature>
<gene>
    <name evidence="4" type="ORF">ebA6738</name>
</gene>
<evidence type="ECO:0000256" key="2">
    <source>
        <dbReference type="PROSITE-ProRule" id="PRU00335"/>
    </source>
</evidence>
<dbReference type="SUPFAM" id="SSF46689">
    <property type="entry name" value="Homeodomain-like"/>
    <property type="match status" value="1"/>
</dbReference>
<sequence>MWLCRWQPVFGYYFNICWISRQARQLDIWRMRLSAAEKIGSNSTHVVISPLDFSFEPSMPDLAEPARPARGRGRPRGQNANYRARLLDAALDAFGAQGFEAASLRAIAASAGCDVSMVAHYFGSKAELWGAVVERIEGQVRAELAALDNVVPAAGPIEARVTVAVGAMFEQAIRQPQAMRFVMREQADGSDRLDDLVGRVIEPVHAVFLPLWQESIDAGIFSMRSPLVLHTLLFGAIAYAVASAPLLARLSAGEVDLDRLRSEFMDGLFARLTYPATTCGPTVSGGRR</sequence>
<evidence type="ECO:0000256" key="1">
    <source>
        <dbReference type="ARBA" id="ARBA00023125"/>
    </source>
</evidence>
<organism evidence="4 5">
    <name type="scientific">Aromatoleum aromaticum (strain DSM 19018 / LMG 30748 / EbN1)</name>
    <name type="common">Azoarcus sp. (strain EbN1)</name>
    <dbReference type="NCBI Taxonomy" id="76114"/>
    <lineage>
        <taxon>Bacteria</taxon>
        <taxon>Pseudomonadati</taxon>
        <taxon>Pseudomonadota</taxon>
        <taxon>Betaproteobacteria</taxon>
        <taxon>Rhodocyclales</taxon>
        <taxon>Rhodocyclaceae</taxon>
        <taxon>Aromatoleum</taxon>
    </lineage>
</organism>
<dbReference type="GO" id="GO:0003700">
    <property type="term" value="F:DNA-binding transcription factor activity"/>
    <property type="evidence" value="ECO:0007669"/>
    <property type="project" value="TreeGrafter"/>
</dbReference>
<dbReference type="PANTHER" id="PTHR30055:SF235">
    <property type="entry name" value="TRANSCRIPTIONAL REGULATORY PROTEIN"/>
    <property type="match status" value="1"/>
</dbReference>
<dbReference type="Gene3D" id="1.10.357.10">
    <property type="entry name" value="Tetracycline Repressor, domain 2"/>
    <property type="match status" value="1"/>
</dbReference>
<evidence type="ECO:0000313" key="4">
    <source>
        <dbReference type="EMBL" id="CAI09979.1"/>
    </source>
</evidence>
<dbReference type="InterPro" id="IPR050109">
    <property type="entry name" value="HTH-type_TetR-like_transc_reg"/>
</dbReference>
<dbReference type="InterPro" id="IPR036271">
    <property type="entry name" value="Tet_transcr_reg_TetR-rel_C_sf"/>
</dbReference>
<evidence type="ECO:0000313" key="5">
    <source>
        <dbReference type="Proteomes" id="UP000006552"/>
    </source>
</evidence>
<proteinExistence type="predicted"/>
<evidence type="ECO:0000259" key="3">
    <source>
        <dbReference type="PROSITE" id="PS50977"/>
    </source>
</evidence>
<dbReference type="InterPro" id="IPR001647">
    <property type="entry name" value="HTH_TetR"/>
</dbReference>
<dbReference type="Pfam" id="PF00440">
    <property type="entry name" value="TetR_N"/>
    <property type="match status" value="1"/>
</dbReference>
<dbReference type="PANTHER" id="PTHR30055">
    <property type="entry name" value="HTH-TYPE TRANSCRIPTIONAL REGULATOR RUTR"/>
    <property type="match status" value="1"/>
</dbReference>
<dbReference type="AlphaFoldDB" id="Q5NY85"/>
<accession>Q5NY85</accession>
<keyword evidence="1 2" id="KW-0238">DNA-binding</keyword>
<dbReference type="InterPro" id="IPR009057">
    <property type="entry name" value="Homeodomain-like_sf"/>
</dbReference>
<dbReference type="eggNOG" id="COG1309">
    <property type="taxonomic scope" value="Bacteria"/>
</dbReference>
<dbReference type="HOGENOM" id="CLU_069356_1_3_4"/>
<feature type="domain" description="HTH tetR-type" evidence="3">
    <location>
        <begin position="80"/>
        <end position="140"/>
    </location>
</feature>
<dbReference type="GO" id="GO:0000976">
    <property type="term" value="F:transcription cis-regulatory region binding"/>
    <property type="evidence" value="ECO:0007669"/>
    <property type="project" value="TreeGrafter"/>
</dbReference>
<dbReference type="SUPFAM" id="SSF48498">
    <property type="entry name" value="Tetracyclin repressor-like, C-terminal domain"/>
    <property type="match status" value="1"/>
</dbReference>
<dbReference type="STRING" id="76114.ebA6738"/>
<reference evidence="4 5" key="1">
    <citation type="journal article" date="2005" name="Arch. Microbiol.">
        <title>The genome sequence of an anaerobic aromatic-degrading denitrifying bacterium, strain EbN1.</title>
        <authorList>
            <person name="Rabus R."/>
            <person name="Kube M."/>
            <person name="Heider J."/>
            <person name="Beck A."/>
            <person name="Heitmann K."/>
            <person name="Widdel F."/>
            <person name="Reinhardt R."/>
        </authorList>
    </citation>
    <scope>NUCLEOTIDE SEQUENCE [LARGE SCALE GENOMIC DNA]</scope>
    <source>
        <strain evidence="4 5">EbN1</strain>
    </source>
</reference>
<dbReference type="KEGG" id="eba:ebA6738"/>
<dbReference type="PROSITE" id="PS50977">
    <property type="entry name" value="HTH_TETR_2"/>
    <property type="match status" value="1"/>
</dbReference>
<dbReference type="Proteomes" id="UP000006552">
    <property type="component" value="Chromosome"/>
</dbReference>